<comment type="caution">
    <text evidence="2">The sequence shown here is derived from an EMBL/GenBank/DDBJ whole genome shotgun (WGS) entry which is preliminary data.</text>
</comment>
<evidence type="ECO:0000256" key="1">
    <source>
        <dbReference type="SAM" id="Coils"/>
    </source>
</evidence>
<dbReference type="AlphaFoldDB" id="A0A8B6GJE2"/>
<accession>A0A8B6GJE2</accession>
<keyword evidence="1" id="KW-0175">Coiled coil</keyword>
<organism evidence="2 3">
    <name type="scientific">Mytilus galloprovincialis</name>
    <name type="common">Mediterranean mussel</name>
    <dbReference type="NCBI Taxonomy" id="29158"/>
    <lineage>
        <taxon>Eukaryota</taxon>
        <taxon>Metazoa</taxon>
        <taxon>Spiralia</taxon>
        <taxon>Lophotrochozoa</taxon>
        <taxon>Mollusca</taxon>
        <taxon>Bivalvia</taxon>
        <taxon>Autobranchia</taxon>
        <taxon>Pteriomorphia</taxon>
        <taxon>Mytilida</taxon>
        <taxon>Mytiloidea</taxon>
        <taxon>Mytilidae</taxon>
        <taxon>Mytilinae</taxon>
        <taxon>Mytilus</taxon>
    </lineage>
</organism>
<keyword evidence="3" id="KW-1185">Reference proteome</keyword>
<dbReference type="EMBL" id="UYJE01008500">
    <property type="protein sequence ID" value="VDI64390.1"/>
    <property type="molecule type" value="Genomic_DNA"/>
</dbReference>
<evidence type="ECO:0000313" key="2">
    <source>
        <dbReference type="EMBL" id="VDI64390.1"/>
    </source>
</evidence>
<reference evidence="2" key="1">
    <citation type="submission" date="2018-11" db="EMBL/GenBank/DDBJ databases">
        <authorList>
            <person name="Alioto T."/>
            <person name="Alioto T."/>
        </authorList>
    </citation>
    <scope>NUCLEOTIDE SEQUENCE</scope>
</reference>
<proteinExistence type="predicted"/>
<protein>
    <submittedName>
        <fullName evidence="2">Uncharacterized protein</fullName>
    </submittedName>
</protein>
<gene>
    <name evidence="2" type="ORF">MGAL_10B009579</name>
</gene>
<sequence>MTFVFLGARGLILPNITQTQSSSGIVLTDQHYITAIDMIREERAYRIQLENTVVQLRQELMTLTNISKSESRELANSKSEVIYLNRTIVALKNEVYLVKQSNTILESNNKGLNTDYAYLQEQLWKCSNDTKKTTEKLNNWIQSNAAANIHGVTSLQNDMNVMKSKINSLTSITDARGQDFLALLNKTLITTHKLDTVDFRLQNLGLEFKNYTFSHNFTDQQMKQLTKSYTDDAGSYDRALALCNSLVPSDKYVKALKRLCTPNNNCALECRGNDKKSTCVGSVAIGKPIESWSYVYSSWFCSKTRTEADCENRYCCCTKETAK</sequence>
<dbReference type="Proteomes" id="UP000596742">
    <property type="component" value="Unassembled WGS sequence"/>
</dbReference>
<name>A0A8B6GJE2_MYTGA</name>
<feature type="coiled-coil region" evidence="1">
    <location>
        <begin position="39"/>
        <end position="66"/>
    </location>
</feature>
<evidence type="ECO:0000313" key="3">
    <source>
        <dbReference type="Proteomes" id="UP000596742"/>
    </source>
</evidence>